<reference evidence="1 2" key="1">
    <citation type="submission" date="2013-12" db="EMBL/GenBank/DDBJ databases">
        <title>Draft genome of the parsitic nematode Ancylostoma duodenale.</title>
        <authorList>
            <person name="Mitreva M."/>
        </authorList>
    </citation>
    <scope>NUCLEOTIDE SEQUENCE [LARGE SCALE GENOMIC DNA]</scope>
    <source>
        <strain evidence="1 2">Zhejiang</strain>
    </source>
</reference>
<protein>
    <submittedName>
        <fullName evidence="1">Uncharacterized protein</fullName>
    </submittedName>
</protein>
<accession>A0A0C2C8X6</accession>
<dbReference type="Proteomes" id="UP000054047">
    <property type="component" value="Unassembled WGS sequence"/>
</dbReference>
<evidence type="ECO:0000313" key="1">
    <source>
        <dbReference type="EMBL" id="KIH46217.1"/>
    </source>
</evidence>
<name>A0A0C2C8X6_9BILA</name>
<organism evidence="1 2">
    <name type="scientific">Ancylostoma duodenale</name>
    <dbReference type="NCBI Taxonomy" id="51022"/>
    <lineage>
        <taxon>Eukaryota</taxon>
        <taxon>Metazoa</taxon>
        <taxon>Ecdysozoa</taxon>
        <taxon>Nematoda</taxon>
        <taxon>Chromadorea</taxon>
        <taxon>Rhabditida</taxon>
        <taxon>Rhabditina</taxon>
        <taxon>Rhabditomorpha</taxon>
        <taxon>Strongyloidea</taxon>
        <taxon>Ancylostomatidae</taxon>
        <taxon>Ancylostomatinae</taxon>
        <taxon>Ancylostoma</taxon>
    </lineage>
</organism>
<keyword evidence="2" id="KW-1185">Reference proteome</keyword>
<proteinExistence type="predicted"/>
<gene>
    <name evidence="1" type="ORF">ANCDUO_23732</name>
</gene>
<dbReference type="AlphaFoldDB" id="A0A0C2C8X6"/>
<evidence type="ECO:0000313" key="2">
    <source>
        <dbReference type="Proteomes" id="UP000054047"/>
    </source>
</evidence>
<dbReference type="EMBL" id="KN769822">
    <property type="protein sequence ID" value="KIH46217.1"/>
    <property type="molecule type" value="Genomic_DNA"/>
</dbReference>
<sequence>MERTMLGVTRLTQMRAGIRSSTLRQQWKIREAAAYVMQRYNALRVPRVDRIHWTTLAREKNKWKDCWCLLGIPEDQRESSREMCTLILFRSNFVKWESSLVLGELGFPPWKGTAQCICDRVGSPKIG</sequence>